<evidence type="ECO:0000256" key="2">
    <source>
        <dbReference type="SAM" id="MobiDB-lite"/>
    </source>
</evidence>
<comment type="caution">
    <text evidence="3">The sequence shown here is derived from an EMBL/GenBank/DDBJ whole genome shotgun (WGS) entry which is preliminary data.</text>
</comment>
<gene>
    <name evidence="3" type="ORF">RYX56_11990</name>
</gene>
<dbReference type="RefSeq" id="WP_317122283.1">
    <property type="nucleotide sequence ID" value="NZ_JAWJBA010000003.1"/>
</dbReference>
<evidence type="ECO:0000313" key="4">
    <source>
        <dbReference type="Proteomes" id="UP001287282"/>
    </source>
</evidence>
<keyword evidence="4" id="KW-1185">Reference proteome</keyword>
<protein>
    <submittedName>
        <fullName evidence="3">Uncharacterized protein</fullName>
    </submittedName>
</protein>
<sequence length="159" mass="18938">MNKQQQLSKLTPIQLQQRLIYTQSELNKYKKEVDKYQNNYHYSLIDELQEKNKLLHSEMQAIKETHINEKQAIVQELMSVKQQFLELEKKHATTLDAFKEEKIQWLEEADKLKKMNIVEESSEESVPKPAENDSVETNEQEEAGTPHWFNEIIKQHKKD</sequence>
<feature type="compositionally biased region" description="Acidic residues" evidence="2">
    <location>
        <begin position="133"/>
        <end position="142"/>
    </location>
</feature>
<evidence type="ECO:0000313" key="3">
    <source>
        <dbReference type="EMBL" id="MDV2685093.1"/>
    </source>
</evidence>
<reference evidence="3 4" key="1">
    <citation type="submission" date="2023-10" db="EMBL/GenBank/DDBJ databases">
        <title>Screening of Alkalihalobacillus lindianensis BZ-TG-R113 and Its Alleviation of Salt Stress on Rapeseed Growth.</title>
        <authorList>
            <person name="Zhao B."/>
            <person name="Guo T."/>
        </authorList>
    </citation>
    <scope>NUCLEOTIDE SEQUENCE [LARGE SCALE GENOMIC DNA]</scope>
    <source>
        <strain evidence="3 4">BZ-TG-R113</strain>
    </source>
</reference>
<evidence type="ECO:0000256" key="1">
    <source>
        <dbReference type="SAM" id="Coils"/>
    </source>
</evidence>
<accession>A0ABU3XB76</accession>
<keyword evidence="1" id="KW-0175">Coiled coil</keyword>
<feature type="region of interest" description="Disordered" evidence="2">
    <location>
        <begin position="116"/>
        <end position="159"/>
    </location>
</feature>
<dbReference type="Proteomes" id="UP001287282">
    <property type="component" value="Unassembled WGS sequence"/>
</dbReference>
<proteinExistence type="predicted"/>
<feature type="coiled-coil region" evidence="1">
    <location>
        <begin position="19"/>
        <end position="115"/>
    </location>
</feature>
<name>A0ABU3XB76_9BACI</name>
<organism evidence="3 4">
    <name type="scientific">Alkalihalophilus lindianensis</name>
    <dbReference type="NCBI Taxonomy" id="1630542"/>
    <lineage>
        <taxon>Bacteria</taxon>
        <taxon>Bacillati</taxon>
        <taxon>Bacillota</taxon>
        <taxon>Bacilli</taxon>
        <taxon>Bacillales</taxon>
        <taxon>Bacillaceae</taxon>
        <taxon>Alkalihalophilus</taxon>
    </lineage>
</organism>
<dbReference type="EMBL" id="JAWJBA010000003">
    <property type="protein sequence ID" value="MDV2685093.1"/>
    <property type="molecule type" value="Genomic_DNA"/>
</dbReference>